<dbReference type="Gene3D" id="3.50.50.60">
    <property type="entry name" value="FAD/NAD(P)-binding domain"/>
    <property type="match status" value="1"/>
</dbReference>
<dbReference type="SUPFAM" id="SSF51905">
    <property type="entry name" value="FAD/NAD(P)-binding domain"/>
    <property type="match status" value="1"/>
</dbReference>
<dbReference type="Pfam" id="PF01266">
    <property type="entry name" value="DAO"/>
    <property type="match status" value="1"/>
</dbReference>
<evidence type="ECO:0000313" key="3">
    <source>
        <dbReference type="Proteomes" id="UP000276128"/>
    </source>
</evidence>
<dbReference type="PANTHER" id="PTHR13847">
    <property type="entry name" value="SARCOSINE DEHYDROGENASE-RELATED"/>
    <property type="match status" value="1"/>
</dbReference>
<feature type="domain" description="FAD dependent oxidoreductase" evidence="1">
    <location>
        <begin position="31"/>
        <end position="383"/>
    </location>
</feature>
<proteinExistence type="predicted"/>
<sequence length="409" mass="45561">MNLHTGMPVWRATCPHVREYPKLEEDIDCEVLVIGAGDSGALVSYLLMEHGIDTVLIDKRAVAHGSSFASTGLLQFSNDKSLTACLNTFGEAQGLRFYQLCQEALNDLEAISSQLVYSPEFARRPSLYVASCPEDVAMLQEECRALQKYGFPVDFWTEDQIAAKYSFRKPGAIYAQGDAEVNPFKLVNGLIETSYLKGMRVFANTEVFRMPGEKGRLVFRAGRHAVRAQYAVYATGYETQELRRNPNAVLTSAFAMATKPVASFDGWHARSLIWETARPYLYIRTTADNRIVMGGLDEPTTDPEERERMLPRKTELLLQNVQELFPNMPELEVAYSWTGAFGSTHDGLPMVGEQEGFDNSYFMLGYGGNGTVYSAIAAKLVAAAIVHGGHPDLELFRVERPRHASALVW</sequence>
<keyword evidence="3" id="KW-1185">Reference proteome</keyword>
<dbReference type="InterPro" id="IPR036188">
    <property type="entry name" value="FAD/NAD-bd_sf"/>
</dbReference>
<comment type="caution">
    <text evidence="2">The sequence shown here is derived from an EMBL/GenBank/DDBJ whole genome shotgun (WGS) entry which is preliminary data.</text>
</comment>
<dbReference type="RefSeq" id="WP_126143584.1">
    <property type="nucleotide sequence ID" value="NZ_RXHU01000074.1"/>
</dbReference>
<gene>
    <name evidence="2" type="ORF">EJQ19_23030</name>
</gene>
<dbReference type="Gene3D" id="3.30.9.10">
    <property type="entry name" value="D-Amino Acid Oxidase, subunit A, domain 2"/>
    <property type="match status" value="1"/>
</dbReference>
<dbReference type="AlphaFoldDB" id="A0A3S0A8R2"/>
<dbReference type="EMBL" id="RXHU01000074">
    <property type="protein sequence ID" value="RTE06459.1"/>
    <property type="molecule type" value="Genomic_DNA"/>
</dbReference>
<evidence type="ECO:0000259" key="1">
    <source>
        <dbReference type="Pfam" id="PF01266"/>
    </source>
</evidence>
<dbReference type="PRINTS" id="PR00420">
    <property type="entry name" value="RNGMNOXGNASE"/>
</dbReference>
<dbReference type="InterPro" id="IPR006076">
    <property type="entry name" value="FAD-dep_OxRdtase"/>
</dbReference>
<dbReference type="PANTHER" id="PTHR13847:SF201">
    <property type="entry name" value="PUTATIBE OXIDOREDUCTASE"/>
    <property type="match status" value="1"/>
</dbReference>
<dbReference type="Proteomes" id="UP000276128">
    <property type="component" value="Unassembled WGS sequence"/>
</dbReference>
<name>A0A3S0A8R2_9BACL</name>
<dbReference type="OrthoDB" id="571248at2"/>
<organism evidence="2 3">
    <name type="scientific">Paenibacillus whitsoniae</name>
    <dbReference type="NCBI Taxonomy" id="2496558"/>
    <lineage>
        <taxon>Bacteria</taxon>
        <taxon>Bacillati</taxon>
        <taxon>Bacillota</taxon>
        <taxon>Bacilli</taxon>
        <taxon>Bacillales</taxon>
        <taxon>Paenibacillaceae</taxon>
        <taxon>Paenibacillus</taxon>
    </lineage>
</organism>
<evidence type="ECO:0000313" key="2">
    <source>
        <dbReference type="EMBL" id="RTE06459.1"/>
    </source>
</evidence>
<protein>
    <submittedName>
        <fullName evidence="2">FAD-binding oxidoreductase</fullName>
    </submittedName>
</protein>
<dbReference type="GO" id="GO:0005737">
    <property type="term" value="C:cytoplasm"/>
    <property type="evidence" value="ECO:0007669"/>
    <property type="project" value="TreeGrafter"/>
</dbReference>
<accession>A0A3S0A8R2</accession>
<reference evidence="2 3" key="1">
    <citation type="submission" date="2018-12" db="EMBL/GenBank/DDBJ databases">
        <title>Bacillus ochoae sp. nov., Paenibacillus whitsoniae sp. nov., Paenibacillus spiritus sp. nov. Isolated from the Mars Exploration Rover during spacecraft assembly.</title>
        <authorList>
            <person name="Seuylemezian A."/>
            <person name="Vaishampayan P."/>
        </authorList>
    </citation>
    <scope>NUCLEOTIDE SEQUENCE [LARGE SCALE GENOMIC DNA]</scope>
    <source>
        <strain evidence="2 3">MER 54</strain>
    </source>
</reference>